<keyword evidence="5 6" id="KW-0472">Membrane</keyword>
<dbReference type="GO" id="GO:0016020">
    <property type="term" value="C:membrane"/>
    <property type="evidence" value="ECO:0007669"/>
    <property type="project" value="UniProtKB-SubCell"/>
</dbReference>
<name>K8EJT2_9CHLO</name>
<dbReference type="InterPro" id="IPR023395">
    <property type="entry name" value="MCP_dom_sf"/>
</dbReference>
<keyword evidence="4" id="KW-0677">Repeat</keyword>
<dbReference type="GeneID" id="19013157"/>
<feature type="repeat" description="Solcar" evidence="6">
    <location>
        <begin position="66"/>
        <end position="151"/>
    </location>
</feature>
<dbReference type="PANTHER" id="PTHR24089">
    <property type="entry name" value="SOLUTE CARRIER FAMILY 25"/>
    <property type="match status" value="1"/>
</dbReference>
<dbReference type="PRINTS" id="PR00926">
    <property type="entry name" value="MITOCARRIER"/>
</dbReference>
<dbReference type="AlphaFoldDB" id="K8EJT2"/>
<proteinExistence type="inferred from homology"/>
<evidence type="ECO:0000313" key="9">
    <source>
        <dbReference type="EMBL" id="CCO18259.1"/>
    </source>
</evidence>
<feature type="compositionally biased region" description="Basic and acidic residues" evidence="8">
    <location>
        <begin position="49"/>
        <end position="63"/>
    </location>
</feature>
<dbReference type="Pfam" id="PF00153">
    <property type="entry name" value="Mito_carr"/>
    <property type="match status" value="3"/>
</dbReference>
<feature type="repeat" description="Solcar" evidence="6">
    <location>
        <begin position="196"/>
        <end position="285"/>
    </location>
</feature>
<organism evidence="9 10">
    <name type="scientific">Bathycoccus prasinos</name>
    <dbReference type="NCBI Taxonomy" id="41875"/>
    <lineage>
        <taxon>Eukaryota</taxon>
        <taxon>Viridiplantae</taxon>
        <taxon>Chlorophyta</taxon>
        <taxon>Mamiellophyceae</taxon>
        <taxon>Mamiellales</taxon>
        <taxon>Bathycoccaceae</taxon>
        <taxon>Bathycoccus</taxon>
    </lineage>
</organism>
<evidence type="ECO:0000256" key="5">
    <source>
        <dbReference type="ARBA" id="ARBA00023136"/>
    </source>
</evidence>
<comment type="subcellular location">
    <subcellularLocation>
        <location evidence="1">Membrane</location>
        <topology evidence="1">Multi-pass membrane protein</topology>
    </subcellularLocation>
</comment>
<keyword evidence="2 7" id="KW-0813">Transport</keyword>
<sequence>MSSLPSLRRKAETTHRVTSRREGKNQSVSCLSVHVNTNTVDGKASNKKQQNEDEEKKTRKTEHGEATFLTHLVAGFCGGALSRTVTSPLNVVQVRKMTNQLTGSSKLVPSLVKIARTEGVKTLFAGNATMVLRYGPSKGLNFATFHFFNSNLHAILEKRREKRRTAEASSKSSSKNRRRTARKSVEVLEQPEKKKDQISIKMLAGALCGVSACLLLYPLDAYATRKAAGKIAENFTGPFSVPLGVHHVVKKEGYGGLMRGLTPALLAIAPEAALTFGTYDIIAEWYKDTFDKEYCEPHVSMCVGAISATTGQLAAFPMELIARKAATNRFALSFHDTFRLMAMNRGIGSLYKGAKVAATRCLPMSAVSFATYEIVKHLILSSDNAIVEKVFKTPQVV</sequence>
<feature type="compositionally biased region" description="Basic and acidic residues" evidence="8">
    <location>
        <begin position="9"/>
        <end position="24"/>
    </location>
</feature>
<gene>
    <name evidence="9" type="ordered locus">Bathy10g00800</name>
</gene>
<dbReference type="InterPro" id="IPR018108">
    <property type="entry name" value="MCP_transmembrane"/>
</dbReference>
<reference evidence="9 10" key="1">
    <citation type="submission" date="2011-10" db="EMBL/GenBank/DDBJ databases">
        <authorList>
            <person name="Genoscope - CEA"/>
        </authorList>
    </citation>
    <scope>NUCLEOTIDE SEQUENCE [LARGE SCALE GENOMIC DNA]</scope>
    <source>
        <strain evidence="9 10">RCC 1105</strain>
    </source>
</reference>
<evidence type="ECO:0000256" key="1">
    <source>
        <dbReference type="ARBA" id="ARBA00004141"/>
    </source>
</evidence>
<dbReference type="SUPFAM" id="SSF103506">
    <property type="entry name" value="Mitochondrial carrier"/>
    <property type="match status" value="1"/>
</dbReference>
<feature type="repeat" description="Solcar" evidence="6">
    <location>
        <begin position="295"/>
        <end position="378"/>
    </location>
</feature>
<keyword evidence="10" id="KW-1185">Reference proteome</keyword>
<dbReference type="InterPro" id="IPR002067">
    <property type="entry name" value="MCP"/>
</dbReference>
<protein>
    <submittedName>
        <fullName evidence="9">Mitochondrial carrier family</fullName>
    </submittedName>
</protein>
<feature type="region of interest" description="Disordered" evidence="8">
    <location>
        <begin position="1"/>
        <end position="63"/>
    </location>
</feature>
<evidence type="ECO:0000256" key="8">
    <source>
        <dbReference type="SAM" id="MobiDB-lite"/>
    </source>
</evidence>
<dbReference type="GO" id="GO:0055085">
    <property type="term" value="P:transmembrane transport"/>
    <property type="evidence" value="ECO:0007669"/>
    <property type="project" value="InterPro"/>
</dbReference>
<evidence type="ECO:0000256" key="2">
    <source>
        <dbReference type="ARBA" id="ARBA00022448"/>
    </source>
</evidence>
<evidence type="ECO:0000256" key="6">
    <source>
        <dbReference type="PROSITE-ProRule" id="PRU00282"/>
    </source>
</evidence>
<dbReference type="Proteomes" id="UP000198341">
    <property type="component" value="Chromosome 10"/>
</dbReference>
<dbReference type="EMBL" id="FO082269">
    <property type="protein sequence ID" value="CCO18259.1"/>
    <property type="molecule type" value="Genomic_DNA"/>
</dbReference>
<dbReference type="OrthoDB" id="270584at2759"/>
<keyword evidence="3 6" id="KW-0812">Transmembrane</keyword>
<evidence type="ECO:0000256" key="3">
    <source>
        <dbReference type="ARBA" id="ARBA00022692"/>
    </source>
</evidence>
<dbReference type="Gene3D" id="1.50.40.10">
    <property type="entry name" value="Mitochondrial carrier domain"/>
    <property type="match status" value="1"/>
</dbReference>
<dbReference type="RefSeq" id="XP_007510726.1">
    <property type="nucleotide sequence ID" value="XM_007510664.1"/>
</dbReference>
<dbReference type="eggNOG" id="KOG0752">
    <property type="taxonomic scope" value="Eukaryota"/>
</dbReference>
<dbReference type="KEGG" id="bpg:Bathy10g00800"/>
<evidence type="ECO:0000256" key="7">
    <source>
        <dbReference type="RuleBase" id="RU000488"/>
    </source>
</evidence>
<comment type="similarity">
    <text evidence="7">Belongs to the mitochondrial carrier (TC 2.A.29) family.</text>
</comment>
<evidence type="ECO:0000313" key="10">
    <source>
        <dbReference type="Proteomes" id="UP000198341"/>
    </source>
</evidence>
<feature type="region of interest" description="Disordered" evidence="8">
    <location>
        <begin position="160"/>
        <end position="190"/>
    </location>
</feature>
<dbReference type="PROSITE" id="PS50920">
    <property type="entry name" value="SOLCAR"/>
    <property type="match status" value="3"/>
</dbReference>
<feature type="compositionally biased region" description="Polar residues" evidence="8">
    <location>
        <begin position="25"/>
        <end position="40"/>
    </location>
</feature>
<dbReference type="STRING" id="41875.K8EJT2"/>
<evidence type="ECO:0000256" key="4">
    <source>
        <dbReference type="ARBA" id="ARBA00022737"/>
    </source>
</evidence>
<accession>K8EJT2</accession>